<dbReference type="Pfam" id="PF00990">
    <property type="entry name" value="GGDEF"/>
    <property type="match status" value="1"/>
</dbReference>
<keyword evidence="4" id="KW-0175">Coiled coil</keyword>
<dbReference type="CDD" id="cd01949">
    <property type="entry name" value="GGDEF"/>
    <property type="match status" value="1"/>
</dbReference>
<dbReference type="InterPro" id="IPR000160">
    <property type="entry name" value="GGDEF_dom"/>
</dbReference>
<organism evidence="6 7">
    <name type="scientific">Mangrovimicrobium sediminis</name>
    <dbReference type="NCBI Taxonomy" id="2562682"/>
    <lineage>
        <taxon>Bacteria</taxon>
        <taxon>Pseudomonadati</taxon>
        <taxon>Pseudomonadota</taxon>
        <taxon>Gammaproteobacteria</taxon>
        <taxon>Cellvibrionales</taxon>
        <taxon>Halieaceae</taxon>
        <taxon>Mangrovimicrobium</taxon>
    </lineage>
</organism>
<dbReference type="AlphaFoldDB" id="A0A4Z0LVF5"/>
<dbReference type="PANTHER" id="PTHR45138:SF9">
    <property type="entry name" value="DIGUANYLATE CYCLASE DGCM-RELATED"/>
    <property type="match status" value="1"/>
</dbReference>
<keyword evidence="7" id="KW-1185">Reference proteome</keyword>
<sequence length="378" mass="42721">MNHAFEEVFDIPKLTELCERYTKTNGVVTALLDLEGNVHVKTGWQDICTRFHRVNEVSAKRCTESDTCLAGQLAAGSNYNVYHCKNGLVDIAVPIHVDGEHVANFFTGQFFFEAPNEDYFRKQGEELGFELIPYMDALSRVPVFKEEDIRKIVEFLSGLAQVFGEMAKAKLDLMELREAEQKQFEELREAKEQMERLAIEDPLTGLKNRREFSARLESEFHRAGRYQHPMSLVIIDVDNFKEINDTHGHAAGDEVLKAVSRLLLGSVRQSDLVARIGGDEFCILCPESSADDVEGLMERVCREISELEFCVHGNAFRVTCSFGLAGYVGLCRNPDELLVCADKSLYEAKQRGRNCVVKYLCKESENLELKVLMGQGRG</sequence>
<evidence type="ECO:0000313" key="6">
    <source>
        <dbReference type="EMBL" id="TGD71096.1"/>
    </source>
</evidence>
<reference evidence="6 7" key="1">
    <citation type="submission" date="2019-04" db="EMBL/GenBank/DDBJ databases">
        <title>Taxonomy of novel Haliea sp. from mangrove soil of West Coast of India.</title>
        <authorList>
            <person name="Verma A."/>
            <person name="Kumar P."/>
            <person name="Krishnamurthi S."/>
        </authorList>
    </citation>
    <scope>NUCLEOTIDE SEQUENCE [LARGE SCALE GENOMIC DNA]</scope>
    <source>
        <strain evidence="6 7">SAOS-164</strain>
    </source>
</reference>
<evidence type="ECO:0000256" key="4">
    <source>
        <dbReference type="SAM" id="Coils"/>
    </source>
</evidence>
<dbReference type="OrthoDB" id="9812260at2"/>
<dbReference type="Proteomes" id="UP000298050">
    <property type="component" value="Unassembled WGS sequence"/>
</dbReference>
<protein>
    <recommendedName>
        <fullName evidence="2">diguanylate cyclase</fullName>
        <ecNumber evidence="2">2.7.7.65</ecNumber>
    </recommendedName>
</protein>
<feature type="coiled-coil region" evidence="4">
    <location>
        <begin position="170"/>
        <end position="200"/>
    </location>
</feature>
<comment type="caution">
    <text evidence="6">The sequence shown here is derived from an EMBL/GenBank/DDBJ whole genome shotgun (WGS) entry which is preliminary data.</text>
</comment>
<dbReference type="InterPro" id="IPR043128">
    <property type="entry name" value="Rev_trsase/Diguanyl_cyclase"/>
</dbReference>
<evidence type="ECO:0000259" key="5">
    <source>
        <dbReference type="PROSITE" id="PS50887"/>
    </source>
</evidence>
<dbReference type="InterPro" id="IPR029787">
    <property type="entry name" value="Nucleotide_cyclase"/>
</dbReference>
<gene>
    <name evidence="6" type="ORF">E4634_19830</name>
</gene>
<dbReference type="GO" id="GO:0052621">
    <property type="term" value="F:diguanylate cyclase activity"/>
    <property type="evidence" value="ECO:0007669"/>
    <property type="project" value="UniProtKB-EC"/>
</dbReference>
<dbReference type="RefSeq" id="WP_135446419.1">
    <property type="nucleotide sequence ID" value="NZ_SRLE01000016.1"/>
</dbReference>
<name>A0A4Z0LVF5_9GAMM</name>
<comment type="catalytic activity">
    <reaction evidence="3">
        <text>2 GTP = 3',3'-c-di-GMP + 2 diphosphate</text>
        <dbReference type="Rhea" id="RHEA:24898"/>
        <dbReference type="ChEBI" id="CHEBI:33019"/>
        <dbReference type="ChEBI" id="CHEBI:37565"/>
        <dbReference type="ChEBI" id="CHEBI:58805"/>
        <dbReference type="EC" id="2.7.7.65"/>
    </reaction>
</comment>
<dbReference type="InterPro" id="IPR018771">
    <property type="entry name" value="PocR_dom"/>
</dbReference>
<proteinExistence type="predicted"/>
<dbReference type="Gene3D" id="3.30.70.270">
    <property type="match status" value="1"/>
</dbReference>
<dbReference type="InterPro" id="IPR050469">
    <property type="entry name" value="Diguanylate_Cyclase"/>
</dbReference>
<comment type="cofactor">
    <cofactor evidence="1">
        <name>Mg(2+)</name>
        <dbReference type="ChEBI" id="CHEBI:18420"/>
    </cofactor>
</comment>
<dbReference type="EC" id="2.7.7.65" evidence="2"/>
<accession>A0A4Z0LVF5</accession>
<evidence type="ECO:0000256" key="3">
    <source>
        <dbReference type="ARBA" id="ARBA00034247"/>
    </source>
</evidence>
<dbReference type="PANTHER" id="PTHR45138">
    <property type="entry name" value="REGULATORY COMPONENTS OF SENSORY TRANSDUCTION SYSTEM"/>
    <property type="match status" value="1"/>
</dbReference>
<evidence type="ECO:0000256" key="2">
    <source>
        <dbReference type="ARBA" id="ARBA00012528"/>
    </source>
</evidence>
<dbReference type="PROSITE" id="PS50887">
    <property type="entry name" value="GGDEF"/>
    <property type="match status" value="1"/>
</dbReference>
<evidence type="ECO:0000256" key="1">
    <source>
        <dbReference type="ARBA" id="ARBA00001946"/>
    </source>
</evidence>
<dbReference type="FunFam" id="3.30.70.270:FF:000001">
    <property type="entry name" value="Diguanylate cyclase domain protein"/>
    <property type="match status" value="1"/>
</dbReference>
<dbReference type="EMBL" id="SRLE01000016">
    <property type="protein sequence ID" value="TGD71096.1"/>
    <property type="molecule type" value="Genomic_DNA"/>
</dbReference>
<dbReference type="Pfam" id="PF10114">
    <property type="entry name" value="PocR"/>
    <property type="match status" value="1"/>
</dbReference>
<evidence type="ECO:0000313" key="7">
    <source>
        <dbReference type="Proteomes" id="UP000298050"/>
    </source>
</evidence>
<dbReference type="SUPFAM" id="SSF55073">
    <property type="entry name" value="Nucleotide cyclase"/>
    <property type="match status" value="1"/>
</dbReference>
<dbReference type="SMART" id="SM00267">
    <property type="entry name" value="GGDEF"/>
    <property type="match status" value="1"/>
</dbReference>
<feature type="domain" description="GGDEF" evidence="5">
    <location>
        <begin position="228"/>
        <end position="361"/>
    </location>
</feature>